<accession>A0A7S2RJ55</accession>
<dbReference type="PANTHER" id="PTHR12121">
    <property type="entry name" value="CARBON CATABOLITE REPRESSOR PROTEIN 4"/>
    <property type="match status" value="1"/>
</dbReference>
<evidence type="ECO:0000256" key="1">
    <source>
        <dbReference type="SAM" id="MobiDB-lite"/>
    </source>
</evidence>
<evidence type="ECO:0000313" key="3">
    <source>
        <dbReference type="EMBL" id="CAD9672688.1"/>
    </source>
</evidence>
<gene>
    <name evidence="3" type="ORF">RMAR1173_LOCUS5117</name>
</gene>
<proteinExistence type="predicted"/>
<dbReference type="InterPro" id="IPR050410">
    <property type="entry name" value="CCR4/nocturin_mRNA_transcr"/>
</dbReference>
<dbReference type="Pfam" id="PF03372">
    <property type="entry name" value="Exo_endo_phos"/>
    <property type="match status" value="1"/>
</dbReference>
<feature type="region of interest" description="Disordered" evidence="1">
    <location>
        <begin position="566"/>
        <end position="607"/>
    </location>
</feature>
<dbReference type="InterPro" id="IPR005135">
    <property type="entry name" value="Endo/exonuclease/phosphatase"/>
</dbReference>
<dbReference type="Gene3D" id="3.60.10.10">
    <property type="entry name" value="Endonuclease/exonuclease/phosphatase"/>
    <property type="match status" value="1"/>
</dbReference>
<dbReference type="InterPro" id="IPR036691">
    <property type="entry name" value="Endo/exonu/phosph_ase_sf"/>
</dbReference>
<dbReference type="GO" id="GO:0000175">
    <property type="term" value="F:3'-5'-RNA exonuclease activity"/>
    <property type="evidence" value="ECO:0007669"/>
    <property type="project" value="TreeGrafter"/>
</dbReference>
<name>A0A7S2RJ55_9STRA</name>
<feature type="domain" description="Endonuclease/exonuclease/phosphatase" evidence="2">
    <location>
        <begin position="245"/>
        <end position="556"/>
    </location>
</feature>
<evidence type="ECO:0000259" key="2">
    <source>
        <dbReference type="Pfam" id="PF03372"/>
    </source>
</evidence>
<dbReference type="SUPFAM" id="SSF56219">
    <property type="entry name" value="DNase I-like"/>
    <property type="match status" value="1"/>
</dbReference>
<dbReference type="PANTHER" id="PTHR12121:SF34">
    <property type="entry name" value="PROTEIN ANGEL"/>
    <property type="match status" value="1"/>
</dbReference>
<protein>
    <recommendedName>
        <fullName evidence="2">Endonuclease/exonuclease/phosphatase domain-containing protein</fullName>
    </recommendedName>
</protein>
<sequence>MGSWHLSVRTDRPVEGCEVTALAYLYQKSIKKKNGIPVESPQPPPPPTSEYELRFRWLRGPEAPVCAYDACPMSKNFSPLVWSTFARKQEISVQCVDDMMRRRMSIHRSSVFCGPKCFQGAWSTSLANGGHRLRAAGASEGPQRRERSESDAFPSQRPRDDSIEEDPTAWVEVCTNKVFNPSPKDVGRRFRLECTAVRRDGSPLFGPRSIRIEPVLAAPPPPPRRRLIASPNASSGGGHRFRVVSYNVLAEIYATQHAYPYCDFWALSWGYRCANLVREIQDAGADIVCLQEVQADYFEKDLKPRLYKAGFDGVFKAKTREAMGMAGKIDGCAIFWKRSKFRVTEQYSIEFNQIARSFAQAVAVSDEQERDMLNRLLKDNIAMVLVLEVLSRNPNRGPSHFCLANTHLYSNKDFPDVKLWQAHRLLMELEQLVLPRDMPLVFCGDFNSIPSSAVYELLSTSAVSDGHPDLGEDVARILPPTLEALQHNLCLMSAYAAVTGLEPVYTNYTQVFQGVLDYIWYSGQHLRPLGVLEVPTEEAIHSVGQALPNVQYSSDHVLMSVDLQLGGSLPQHRNPADKGQGGAGSSQQQSQSSSQQQQPQQYRKARR</sequence>
<feature type="region of interest" description="Disordered" evidence="1">
    <location>
        <begin position="135"/>
        <end position="166"/>
    </location>
</feature>
<feature type="compositionally biased region" description="Low complexity" evidence="1">
    <location>
        <begin position="585"/>
        <end position="601"/>
    </location>
</feature>
<dbReference type="EMBL" id="HBHJ01007949">
    <property type="protein sequence ID" value="CAD9672688.1"/>
    <property type="molecule type" value="Transcribed_RNA"/>
</dbReference>
<reference evidence="3" key="1">
    <citation type="submission" date="2021-01" db="EMBL/GenBank/DDBJ databases">
        <authorList>
            <person name="Corre E."/>
            <person name="Pelletier E."/>
            <person name="Niang G."/>
            <person name="Scheremetjew M."/>
            <person name="Finn R."/>
            <person name="Kale V."/>
            <person name="Holt S."/>
            <person name="Cochrane G."/>
            <person name="Meng A."/>
            <person name="Brown T."/>
            <person name="Cohen L."/>
        </authorList>
    </citation>
    <scope>NUCLEOTIDE SEQUENCE</scope>
    <source>
        <strain evidence="3">CCMP1243</strain>
    </source>
</reference>
<dbReference type="AlphaFoldDB" id="A0A7S2RJ55"/>
<organism evidence="3">
    <name type="scientific">Rhizochromulina marina</name>
    <dbReference type="NCBI Taxonomy" id="1034831"/>
    <lineage>
        <taxon>Eukaryota</taxon>
        <taxon>Sar</taxon>
        <taxon>Stramenopiles</taxon>
        <taxon>Ochrophyta</taxon>
        <taxon>Dictyochophyceae</taxon>
        <taxon>Rhizochromulinales</taxon>
        <taxon>Rhizochromulina</taxon>
    </lineage>
</organism>